<dbReference type="InterPro" id="IPR022212">
    <property type="entry name" value="DUF3741"/>
</dbReference>
<comment type="caution">
    <text evidence="8">The sequence shown here is derived from an EMBL/GenBank/DDBJ whole genome shotgun (WGS) entry which is preliminary data.</text>
</comment>
<dbReference type="GO" id="GO:0006979">
    <property type="term" value="P:response to oxidative stress"/>
    <property type="evidence" value="ECO:0007669"/>
    <property type="project" value="InterPro"/>
</dbReference>
<evidence type="ECO:0000256" key="1">
    <source>
        <dbReference type="ARBA" id="ARBA00001970"/>
    </source>
</evidence>
<dbReference type="SUPFAM" id="SSF48113">
    <property type="entry name" value="Heme-dependent peroxidases"/>
    <property type="match status" value="1"/>
</dbReference>
<protein>
    <recommendedName>
        <fullName evidence="7">Plant heme peroxidase family profile domain-containing protein</fullName>
    </recommendedName>
</protein>
<evidence type="ECO:0000313" key="9">
    <source>
        <dbReference type="Proteomes" id="UP001279734"/>
    </source>
</evidence>
<evidence type="ECO:0000259" key="7">
    <source>
        <dbReference type="PROSITE" id="PS50873"/>
    </source>
</evidence>
<accession>A0AAD3XTH1</accession>
<dbReference type="AlphaFoldDB" id="A0AAD3XTH1"/>
<proteinExistence type="inferred from homology"/>
<sequence length="444" mass="49568">MPANYKSSKVQPPFKDVYKVMEISKVVRRCSPSHTALSKRHSEGEKPFVRQKFRNAKCLYTDKKLQKSKEFVVSLGVLDSNKELLLKCLNQPDSMFAKHLHDMQGAHEFHYGHIQSMNSSALKHNVNVGGCQSGKTDLGKIDISFSHKHQEGFQGHSGRGYMSDSHTPSHVLAEGKKDACPIPRRIIILKPNIVGGAKAISLCGDPNIQIQLERLDSMASDPEGRILEESFEASGLKQCFKMKGFTTQELVALSGTHTLGNKGFENPTVFDHFYFKILLKKSWLSSAVMSSMIRLPSDRALVEDDDIHLICGIAMSSLTTSSSPSPQARISLLKILAWEVIKLLLLKDFTCARKSSGRRPYIECVLLDKLPLTMGLSSLIVLLEIVCEEYGGRVDLAKVSYKAISTSVRKHFKDNGVIASMEIYNDFMFLRTEAISLGRVRNDF</sequence>
<dbReference type="InterPro" id="IPR008811">
    <property type="entry name" value="Glycosyl_hydrolases_36"/>
</dbReference>
<comment type="cofactor">
    <cofactor evidence="1">
        <name>heme b</name>
        <dbReference type="ChEBI" id="CHEBI:60344"/>
    </cofactor>
</comment>
<evidence type="ECO:0000313" key="8">
    <source>
        <dbReference type="EMBL" id="GMH16678.1"/>
    </source>
</evidence>
<dbReference type="GO" id="GO:0004601">
    <property type="term" value="F:peroxidase activity"/>
    <property type="evidence" value="ECO:0007669"/>
    <property type="project" value="InterPro"/>
</dbReference>
<organism evidence="8 9">
    <name type="scientific">Nepenthes gracilis</name>
    <name type="common">Slender pitcher plant</name>
    <dbReference type="NCBI Taxonomy" id="150966"/>
    <lineage>
        <taxon>Eukaryota</taxon>
        <taxon>Viridiplantae</taxon>
        <taxon>Streptophyta</taxon>
        <taxon>Embryophyta</taxon>
        <taxon>Tracheophyta</taxon>
        <taxon>Spermatophyta</taxon>
        <taxon>Magnoliopsida</taxon>
        <taxon>eudicotyledons</taxon>
        <taxon>Gunneridae</taxon>
        <taxon>Pentapetalae</taxon>
        <taxon>Caryophyllales</taxon>
        <taxon>Nepenthaceae</taxon>
        <taxon>Nepenthes</taxon>
    </lineage>
</organism>
<dbReference type="PROSITE" id="PS50873">
    <property type="entry name" value="PEROXIDASE_4"/>
    <property type="match status" value="1"/>
</dbReference>
<dbReference type="Gene3D" id="1.10.420.10">
    <property type="entry name" value="Peroxidase, domain 2"/>
    <property type="match status" value="1"/>
</dbReference>
<evidence type="ECO:0000256" key="4">
    <source>
        <dbReference type="ARBA" id="ARBA00023002"/>
    </source>
</evidence>
<keyword evidence="3" id="KW-0479">Metal-binding</keyword>
<dbReference type="Proteomes" id="UP001279734">
    <property type="component" value="Unassembled WGS sequence"/>
</dbReference>
<comment type="similarity">
    <text evidence="2">Belongs to the peroxidase family. Ascorbate peroxidase subfamily.</text>
</comment>
<dbReference type="InterPro" id="IPR010255">
    <property type="entry name" value="Haem_peroxidase_sf"/>
</dbReference>
<gene>
    <name evidence="8" type="ORF">Nepgr_018519</name>
</gene>
<dbReference type="PROSITE" id="PS00435">
    <property type="entry name" value="PEROXIDASE_1"/>
    <property type="match status" value="1"/>
</dbReference>
<dbReference type="GO" id="GO:0046872">
    <property type="term" value="F:metal ion binding"/>
    <property type="evidence" value="ECO:0007669"/>
    <property type="project" value="UniProtKB-KW"/>
</dbReference>
<dbReference type="InterPro" id="IPR002016">
    <property type="entry name" value="Haem_peroxidase"/>
</dbReference>
<keyword evidence="5" id="KW-0408">Iron</keyword>
<keyword evidence="4" id="KW-0560">Oxidoreductase</keyword>
<name>A0AAD3XTH1_NEPGR</name>
<dbReference type="PANTHER" id="PTHR46836">
    <property type="entry name" value="AFADIN"/>
    <property type="match status" value="1"/>
</dbReference>
<dbReference type="Gene3D" id="1.10.520.10">
    <property type="match status" value="1"/>
</dbReference>
<dbReference type="InterPro" id="IPR019793">
    <property type="entry name" value="Peroxidases_heam-ligand_BS"/>
</dbReference>
<dbReference type="Pfam" id="PF12552">
    <property type="entry name" value="DUF3741"/>
    <property type="match status" value="1"/>
</dbReference>
<keyword evidence="9" id="KW-1185">Reference proteome</keyword>
<evidence type="ECO:0000256" key="3">
    <source>
        <dbReference type="ARBA" id="ARBA00022723"/>
    </source>
</evidence>
<dbReference type="PANTHER" id="PTHR46836:SF8">
    <property type="entry name" value="AFADIN"/>
    <property type="match status" value="1"/>
</dbReference>
<reference evidence="8" key="1">
    <citation type="submission" date="2023-05" db="EMBL/GenBank/DDBJ databases">
        <title>Nepenthes gracilis genome sequencing.</title>
        <authorList>
            <person name="Fukushima K."/>
        </authorList>
    </citation>
    <scope>NUCLEOTIDE SEQUENCE</scope>
    <source>
        <strain evidence="8">SING2019-196</strain>
    </source>
</reference>
<evidence type="ECO:0000256" key="2">
    <source>
        <dbReference type="ARBA" id="ARBA00006873"/>
    </source>
</evidence>
<dbReference type="EMBL" id="BSYO01000016">
    <property type="protein sequence ID" value="GMH16678.1"/>
    <property type="molecule type" value="Genomic_DNA"/>
</dbReference>
<dbReference type="Pfam" id="PF05691">
    <property type="entry name" value="Raffinose_syn"/>
    <property type="match status" value="1"/>
</dbReference>
<keyword evidence="6" id="KW-0119">Carbohydrate metabolism</keyword>
<evidence type="ECO:0000256" key="5">
    <source>
        <dbReference type="ARBA" id="ARBA00023004"/>
    </source>
</evidence>
<feature type="domain" description="Plant heme peroxidase family profile" evidence="7">
    <location>
        <begin position="124"/>
        <end position="260"/>
    </location>
</feature>
<evidence type="ECO:0000256" key="6">
    <source>
        <dbReference type="ARBA" id="ARBA00023277"/>
    </source>
</evidence>
<dbReference type="GO" id="GO:0020037">
    <property type="term" value="F:heme binding"/>
    <property type="evidence" value="ECO:0007669"/>
    <property type="project" value="InterPro"/>
</dbReference>
<dbReference type="Pfam" id="PF00141">
    <property type="entry name" value="peroxidase"/>
    <property type="match status" value="1"/>
</dbReference>